<keyword evidence="5 8" id="KW-1133">Transmembrane helix</keyword>
<evidence type="ECO:0000256" key="5">
    <source>
        <dbReference type="ARBA" id="ARBA00022989"/>
    </source>
</evidence>
<name>A0ABS2RN38_9ACTN</name>
<comment type="caution">
    <text evidence="11">The sequence shown here is derived from an EMBL/GenBank/DDBJ whole genome shotgun (WGS) entry which is preliminary data.</text>
</comment>
<comment type="subcellular location">
    <subcellularLocation>
        <location evidence="1">Membrane</location>
        <topology evidence="1">Multi-pass membrane protein</topology>
    </subcellularLocation>
</comment>
<feature type="transmembrane region" description="Helical" evidence="8">
    <location>
        <begin position="24"/>
        <end position="51"/>
    </location>
</feature>
<keyword evidence="3" id="KW-0813">Transport</keyword>
<feature type="transmembrane region" description="Helical" evidence="8">
    <location>
        <begin position="189"/>
        <end position="207"/>
    </location>
</feature>
<sequence length="311" mass="32728">MAAGHGHAHGHAPEVVGATHRRRLAVVFSITLANLVAQLVGAGLSGSLALIADAGHLLTDALGLLLALTAASLMLRAASRRRTWGFHRAEVLAAAVQALVLVGVGGYVVVEAIRRLISPPAIATGPMIIFGGLGLVCNITAMLILLRDRSSNLNLRAAFLEVLNDALGSMAVIVAAIVIATTGWRQADAVVSLLIGALILPRSVLLLRDAGLVLLESTPKGLDLDEVRRHILELPHVHAVHDLHASQIATGIPVLTAHVVVDDSCFLDGDLPRLLDQLQSCVADHFAVGIEHSTFQFEPLSHQGHEPATHD</sequence>
<feature type="transmembrane region" description="Helical" evidence="8">
    <location>
        <begin position="91"/>
        <end position="110"/>
    </location>
</feature>
<evidence type="ECO:0000313" key="11">
    <source>
        <dbReference type="EMBL" id="MBM7800387.1"/>
    </source>
</evidence>
<evidence type="ECO:0000256" key="7">
    <source>
        <dbReference type="ARBA" id="ARBA00023136"/>
    </source>
</evidence>
<feature type="transmembrane region" description="Helical" evidence="8">
    <location>
        <begin position="122"/>
        <end position="146"/>
    </location>
</feature>
<reference evidence="11 12" key="1">
    <citation type="submission" date="2021-01" db="EMBL/GenBank/DDBJ databases">
        <title>Sequencing the genomes of 1000 actinobacteria strains.</title>
        <authorList>
            <person name="Klenk H.-P."/>
        </authorList>
    </citation>
    <scope>NUCLEOTIDE SEQUENCE [LARGE SCALE GENOMIC DNA]</scope>
    <source>
        <strain evidence="11 12">DSM 18662</strain>
    </source>
</reference>
<dbReference type="InterPro" id="IPR027470">
    <property type="entry name" value="Cation_efflux_CTD"/>
</dbReference>
<dbReference type="InterPro" id="IPR050681">
    <property type="entry name" value="CDF/SLC30A"/>
</dbReference>
<evidence type="ECO:0000256" key="3">
    <source>
        <dbReference type="ARBA" id="ARBA00022448"/>
    </source>
</evidence>
<dbReference type="PANTHER" id="PTHR11562:SF17">
    <property type="entry name" value="RE54080P-RELATED"/>
    <property type="match status" value="1"/>
</dbReference>
<dbReference type="Gene3D" id="1.20.1510.10">
    <property type="entry name" value="Cation efflux protein transmembrane domain"/>
    <property type="match status" value="1"/>
</dbReference>
<feature type="transmembrane region" description="Helical" evidence="8">
    <location>
        <begin position="158"/>
        <end position="183"/>
    </location>
</feature>
<dbReference type="InterPro" id="IPR027469">
    <property type="entry name" value="Cation_efflux_TMD_sf"/>
</dbReference>
<feature type="domain" description="Cation efflux protein cytoplasmic" evidence="10">
    <location>
        <begin position="219"/>
        <end position="299"/>
    </location>
</feature>
<gene>
    <name evidence="11" type="ORF">JOE57_003308</name>
</gene>
<evidence type="ECO:0000256" key="8">
    <source>
        <dbReference type="SAM" id="Phobius"/>
    </source>
</evidence>
<dbReference type="RefSeq" id="WP_204919703.1">
    <property type="nucleotide sequence ID" value="NZ_BAAAQP010000003.1"/>
</dbReference>
<keyword evidence="4 8" id="KW-0812">Transmembrane</keyword>
<dbReference type="Pfam" id="PF01545">
    <property type="entry name" value="Cation_efflux"/>
    <property type="match status" value="1"/>
</dbReference>
<evidence type="ECO:0000256" key="1">
    <source>
        <dbReference type="ARBA" id="ARBA00004141"/>
    </source>
</evidence>
<keyword evidence="6" id="KW-0406">Ion transport</keyword>
<feature type="domain" description="Cation efflux protein transmembrane" evidence="9">
    <location>
        <begin position="25"/>
        <end position="215"/>
    </location>
</feature>
<evidence type="ECO:0000256" key="6">
    <source>
        <dbReference type="ARBA" id="ARBA00023065"/>
    </source>
</evidence>
<dbReference type="SUPFAM" id="SSF160240">
    <property type="entry name" value="Cation efflux protein cytoplasmic domain-like"/>
    <property type="match status" value="1"/>
</dbReference>
<dbReference type="InterPro" id="IPR058533">
    <property type="entry name" value="Cation_efflux_TM"/>
</dbReference>
<keyword evidence="12" id="KW-1185">Reference proteome</keyword>
<evidence type="ECO:0000259" key="9">
    <source>
        <dbReference type="Pfam" id="PF01545"/>
    </source>
</evidence>
<keyword evidence="7 8" id="KW-0472">Membrane</keyword>
<proteinExistence type="inferred from homology"/>
<accession>A0ABS2RN38</accession>
<evidence type="ECO:0000313" key="12">
    <source>
        <dbReference type="Proteomes" id="UP000704762"/>
    </source>
</evidence>
<evidence type="ECO:0000256" key="4">
    <source>
        <dbReference type="ARBA" id="ARBA00022692"/>
    </source>
</evidence>
<dbReference type="SUPFAM" id="SSF161111">
    <property type="entry name" value="Cation efflux protein transmembrane domain-like"/>
    <property type="match status" value="1"/>
</dbReference>
<evidence type="ECO:0000259" key="10">
    <source>
        <dbReference type="Pfam" id="PF16916"/>
    </source>
</evidence>
<dbReference type="EMBL" id="JAFBCF010000001">
    <property type="protein sequence ID" value="MBM7800387.1"/>
    <property type="molecule type" value="Genomic_DNA"/>
</dbReference>
<dbReference type="NCBIfam" id="TIGR01297">
    <property type="entry name" value="CDF"/>
    <property type="match status" value="1"/>
</dbReference>
<dbReference type="InterPro" id="IPR002524">
    <property type="entry name" value="Cation_efflux"/>
</dbReference>
<dbReference type="Proteomes" id="UP000704762">
    <property type="component" value="Unassembled WGS sequence"/>
</dbReference>
<organism evidence="11 12">
    <name type="scientific">Microlunatus panaciterrae</name>
    <dbReference type="NCBI Taxonomy" id="400768"/>
    <lineage>
        <taxon>Bacteria</taxon>
        <taxon>Bacillati</taxon>
        <taxon>Actinomycetota</taxon>
        <taxon>Actinomycetes</taxon>
        <taxon>Propionibacteriales</taxon>
        <taxon>Propionibacteriaceae</taxon>
        <taxon>Microlunatus</taxon>
    </lineage>
</organism>
<feature type="transmembrane region" description="Helical" evidence="8">
    <location>
        <begin position="57"/>
        <end position="79"/>
    </location>
</feature>
<dbReference type="PANTHER" id="PTHR11562">
    <property type="entry name" value="CATION EFFLUX PROTEIN/ ZINC TRANSPORTER"/>
    <property type="match status" value="1"/>
</dbReference>
<protein>
    <submittedName>
        <fullName evidence="11">Cobalt-zinc-cadmium efflux system protein</fullName>
    </submittedName>
</protein>
<dbReference type="Pfam" id="PF16916">
    <property type="entry name" value="ZT_dimer"/>
    <property type="match status" value="1"/>
</dbReference>
<dbReference type="InterPro" id="IPR036837">
    <property type="entry name" value="Cation_efflux_CTD_sf"/>
</dbReference>
<comment type="similarity">
    <text evidence="2">Belongs to the cation diffusion facilitator (CDF) transporter (TC 2.A.4) family. SLC30A subfamily.</text>
</comment>
<evidence type="ECO:0000256" key="2">
    <source>
        <dbReference type="ARBA" id="ARBA00008873"/>
    </source>
</evidence>